<sequence length="234" mass="26327">MSEYVKNLVLIPGLNNTKQIWDEVIEHLPSSIECYPITVPAIANLDQLAEEVLKGLPDQFHLAGFSFGGFLALAMLEKAPERITGLSLIGTSAEGESDASRELRKKSIARAKSGEYEEMVAAGVNRTFYPSNVEDKKFQKIRKQMLTDYGQDRYIAHATATMARVDRHHLLEKHDIPYLFVASVNDVVVPLEKTKQMTNYAKNAQFATVDRSGHLIPLEQPKELAELMEPWLEK</sequence>
<accession>A0A942T5S0</accession>
<dbReference type="GO" id="GO:0016787">
    <property type="term" value="F:hydrolase activity"/>
    <property type="evidence" value="ECO:0007669"/>
    <property type="project" value="UniProtKB-KW"/>
</dbReference>
<reference evidence="2" key="1">
    <citation type="submission" date="2021-05" db="EMBL/GenBank/DDBJ databases">
        <title>Novel Bacillus species.</title>
        <authorList>
            <person name="Liu G."/>
        </authorList>
    </citation>
    <scope>NUCLEOTIDE SEQUENCE</scope>
    <source>
        <strain evidence="2 4">FJAT-50051</strain>
    </source>
</reference>
<dbReference type="SUPFAM" id="SSF53474">
    <property type="entry name" value="alpha/beta-Hydrolases"/>
    <property type="match status" value="1"/>
</dbReference>
<organism evidence="2">
    <name type="scientific">Neobacillus citreus</name>
    <dbReference type="NCBI Taxonomy" id="2833578"/>
    <lineage>
        <taxon>Bacteria</taxon>
        <taxon>Bacillati</taxon>
        <taxon>Bacillota</taxon>
        <taxon>Bacilli</taxon>
        <taxon>Bacillales</taxon>
        <taxon>Bacillaceae</taxon>
        <taxon>Neobacillus</taxon>
    </lineage>
</organism>
<gene>
    <name evidence="3" type="ORF">KHB02_001695</name>
    <name evidence="2" type="ORF">KHB02_29340</name>
</gene>
<dbReference type="EMBL" id="JAGYPE020000002">
    <property type="protein sequence ID" value="MCH6264240.1"/>
    <property type="molecule type" value="Genomic_DNA"/>
</dbReference>
<dbReference type="Pfam" id="PF12697">
    <property type="entry name" value="Abhydrolase_6"/>
    <property type="match status" value="1"/>
</dbReference>
<dbReference type="InterPro" id="IPR000073">
    <property type="entry name" value="AB_hydrolase_1"/>
</dbReference>
<dbReference type="Proteomes" id="UP000677265">
    <property type="component" value="Unassembled WGS sequence"/>
</dbReference>
<dbReference type="PANTHER" id="PTHR43798">
    <property type="entry name" value="MONOACYLGLYCEROL LIPASE"/>
    <property type="match status" value="1"/>
</dbReference>
<proteinExistence type="predicted"/>
<protein>
    <submittedName>
        <fullName evidence="2">Alpha/beta hydrolase</fullName>
    </submittedName>
</protein>
<dbReference type="EMBL" id="JAGYPE010000006">
    <property type="protein sequence ID" value="MBS4185491.1"/>
    <property type="molecule type" value="Genomic_DNA"/>
</dbReference>
<dbReference type="Gene3D" id="3.40.50.1820">
    <property type="entry name" value="alpha/beta hydrolase"/>
    <property type="match status" value="1"/>
</dbReference>
<feature type="domain" description="AB hydrolase-1" evidence="1">
    <location>
        <begin position="8"/>
        <end position="226"/>
    </location>
</feature>
<evidence type="ECO:0000313" key="4">
    <source>
        <dbReference type="Proteomes" id="UP000677265"/>
    </source>
</evidence>
<evidence type="ECO:0000259" key="1">
    <source>
        <dbReference type="Pfam" id="PF12697"/>
    </source>
</evidence>
<keyword evidence="4" id="KW-1185">Reference proteome</keyword>
<keyword evidence="2" id="KW-0378">Hydrolase</keyword>
<dbReference type="InterPro" id="IPR050266">
    <property type="entry name" value="AB_hydrolase_sf"/>
</dbReference>
<dbReference type="InterPro" id="IPR029058">
    <property type="entry name" value="AB_hydrolase_fold"/>
</dbReference>
<evidence type="ECO:0000313" key="3">
    <source>
        <dbReference type="EMBL" id="MCH6264240.1"/>
    </source>
</evidence>
<dbReference type="RefSeq" id="WP_213145346.1">
    <property type="nucleotide sequence ID" value="NZ_JAGYPE020000002.1"/>
</dbReference>
<name>A0A942T5S0_9BACI</name>
<comment type="caution">
    <text evidence="2">The sequence shown here is derived from an EMBL/GenBank/DDBJ whole genome shotgun (WGS) entry which is preliminary data.</text>
</comment>
<dbReference type="AlphaFoldDB" id="A0A942T5S0"/>
<evidence type="ECO:0000313" key="2">
    <source>
        <dbReference type="EMBL" id="MBS4185491.1"/>
    </source>
</evidence>